<comment type="caution">
    <text evidence="1">The sequence shown here is derived from an EMBL/GenBank/DDBJ whole genome shotgun (WGS) entry which is preliminary data.</text>
</comment>
<dbReference type="AlphaFoldDB" id="A0A519BA35"/>
<evidence type="ECO:0000313" key="2">
    <source>
        <dbReference type="Proteomes" id="UP000320813"/>
    </source>
</evidence>
<gene>
    <name evidence="1" type="ORF">EVJ47_07935</name>
</gene>
<evidence type="ECO:0000313" key="1">
    <source>
        <dbReference type="EMBL" id="RZD14151.1"/>
    </source>
</evidence>
<accession>A0A519BA35</accession>
<reference evidence="1 2" key="1">
    <citation type="submission" date="2019-01" db="EMBL/GenBank/DDBJ databases">
        <title>Insights into ecological role of a new deltaproteobacterial order Candidatus Sinidesulfobacterales (Sva0485) by metagenomics and metatranscriptomics.</title>
        <authorList>
            <person name="Tan S."/>
            <person name="Liu J."/>
            <person name="Fang Y."/>
            <person name="Hedlund B.P."/>
            <person name="Lian Z.H."/>
            <person name="Huang L.Y."/>
            <person name="Li J.T."/>
            <person name="Huang L.N."/>
            <person name="Li W.J."/>
            <person name="Jiang H.C."/>
            <person name="Dong H.L."/>
            <person name="Shu W.S."/>
        </authorList>
    </citation>
    <scope>NUCLEOTIDE SEQUENCE [LARGE SCALE GENOMIC DNA]</scope>
    <source>
        <strain evidence="1">AP3</strain>
    </source>
</reference>
<dbReference type="Proteomes" id="UP000320813">
    <property type="component" value="Unassembled WGS sequence"/>
</dbReference>
<proteinExistence type="predicted"/>
<protein>
    <submittedName>
        <fullName evidence="1">Uncharacterized protein</fullName>
    </submittedName>
</protein>
<sequence>MELIFAAAEIFFLVYLIQKGKKISEEMRKLKLERRSVINLKEMLEEDFIPEIEMRKNKIIDGFAERLYNYHYSK</sequence>
<dbReference type="EMBL" id="SGBD01000004">
    <property type="protein sequence ID" value="RZD14151.1"/>
    <property type="molecule type" value="Genomic_DNA"/>
</dbReference>
<name>A0A519BA35_9DELT</name>
<organism evidence="1 2">
    <name type="scientific">Candidatus Acidulodesulfobacterium ferriphilum</name>
    <dbReference type="NCBI Taxonomy" id="2597223"/>
    <lineage>
        <taxon>Bacteria</taxon>
        <taxon>Deltaproteobacteria</taxon>
        <taxon>Candidatus Acidulodesulfobacterales</taxon>
        <taxon>Candidatus Acidulodesulfobacterium</taxon>
    </lineage>
</organism>